<organism evidence="2 3">
    <name type="scientific">Klebsiella pneumoniae</name>
    <dbReference type="NCBI Taxonomy" id="573"/>
    <lineage>
        <taxon>Bacteria</taxon>
        <taxon>Pseudomonadati</taxon>
        <taxon>Pseudomonadota</taxon>
        <taxon>Gammaproteobacteria</taxon>
        <taxon>Enterobacterales</taxon>
        <taxon>Enterobacteriaceae</taxon>
        <taxon>Klebsiella/Raoultella group</taxon>
        <taxon>Klebsiella</taxon>
        <taxon>Klebsiella pneumoniae complex</taxon>
    </lineage>
</organism>
<dbReference type="PANTHER" id="PTHR22939">
    <property type="entry name" value="SERINE PROTEASE FAMILY S1C HTRA-RELATED"/>
    <property type="match status" value="1"/>
</dbReference>
<name>A0A2X3CSJ3_KLEPN</name>
<sequence length="135" mass="14202">MKKQTLLLSALALSIGLSLSVLPPAAASLPTQVPGQGALPSLAPMLEKVLPAVVSVQVEGTASPTLNMPEELKKYFGDNAPQEQAQPFEGLGSGVIIDAAKGYVLTNNHVINQAQKISVQLNDGREFDAKTGRER</sequence>
<dbReference type="EC" id="3.4.21.107" evidence="2"/>
<evidence type="ECO:0000256" key="1">
    <source>
        <dbReference type="SAM" id="SignalP"/>
    </source>
</evidence>
<gene>
    <name evidence="2" type="primary">degQ_1</name>
    <name evidence="2" type="ORF">NCTC9601_04202</name>
</gene>
<dbReference type="GO" id="GO:0006515">
    <property type="term" value="P:protein quality control for misfolded or incompletely synthesized proteins"/>
    <property type="evidence" value="ECO:0007669"/>
    <property type="project" value="TreeGrafter"/>
</dbReference>
<dbReference type="SUPFAM" id="SSF50494">
    <property type="entry name" value="Trypsin-like serine proteases"/>
    <property type="match status" value="1"/>
</dbReference>
<feature type="chain" id="PRO_5016024796" evidence="1">
    <location>
        <begin position="27"/>
        <end position="135"/>
    </location>
</feature>
<accession>A0A2X3CSJ3</accession>
<protein>
    <submittedName>
        <fullName evidence="2">Serine endoprotease</fullName>
        <ecNumber evidence="2">3.4.21.107</ecNumber>
    </submittedName>
</protein>
<proteinExistence type="predicted"/>
<evidence type="ECO:0000313" key="2">
    <source>
        <dbReference type="EMBL" id="SQC16667.1"/>
    </source>
</evidence>
<feature type="signal peptide" evidence="1">
    <location>
        <begin position="1"/>
        <end position="26"/>
    </location>
</feature>
<keyword evidence="2" id="KW-0378">Hydrolase</keyword>
<dbReference type="InterPro" id="IPR009003">
    <property type="entry name" value="Peptidase_S1_PA"/>
</dbReference>
<dbReference type="GO" id="GO:0042597">
    <property type="term" value="C:periplasmic space"/>
    <property type="evidence" value="ECO:0007669"/>
    <property type="project" value="TreeGrafter"/>
</dbReference>
<dbReference type="Gene3D" id="2.40.10.10">
    <property type="entry name" value="Trypsin-like serine proteases"/>
    <property type="match status" value="1"/>
</dbReference>
<reference evidence="2 3" key="1">
    <citation type="submission" date="2018-06" db="EMBL/GenBank/DDBJ databases">
        <authorList>
            <consortium name="Pathogen Informatics"/>
            <person name="Doyle S."/>
        </authorList>
    </citation>
    <scope>NUCLEOTIDE SEQUENCE [LARGE SCALE GENOMIC DNA]</scope>
    <source>
        <strain evidence="2 3">NCTC9601</strain>
    </source>
</reference>
<keyword evidence="1" id="KW-0732">Signal</keyword>
<dbReference type="PANTHER" id="PTHR22939:SF101">
    <property type="entry name" value="PERIPLASMIC PH-DEPENDENT SERINE ENDOPROTEASE DEGQ"/>
    <property type="match status" value="1"/>
</dbReference>
<dbReference type="GO" id="GO:0008233">
    <property type="term" value="F:peptidase activity"/>
    <property type="evidence" value="ECO:0007669"/>
    <property type="project" value="UniProtKB-KW"/>
</dbReference>
<evidence type="ECO:0000313" key="3">
    <source>
        <dbReference type="Proteomes" id="UP000251123"/>
    </source>
</evidence>
<dbReference type="EMBL" id="UASN01000022">
    <property type="protein sequence ID" value="SQC16667.1"/>
    <property type="molecule type" value="Genomic_DNA"/>
</dbReference>
<dbReference type="Proteomes" id="UP000251123">
    <property type="component" value="Unassembled WGS sequence"/>
</dbReference>
<dbReference type="AlphaFoldDB" id="A0A2X3CSJ3"/>
<dbReference type="InterPro" id="IPR043504">
    <property type="entry name" value="Peptidase_S1_PA_chymotrypsin"/>
</dbReference>
<keyword evidence="2" id="KW-0645">Protease</keyword>